<dbReference type="KEGG" id="nda:Ndas_0853"/>
<dbReference type="eggNOG" id="COG1198">
    <property type="taxonomic scope" value="Bacteria"/>
</dbReference>
<dbReference type="InterPro" id="IPR041222">
    <property type="entry name" value="PriA_3primeBD"/>
</dbReference>
<dbReference type="GO" id="GO:1990077">
    <property type="term" value="C:primosome complex"/>
    <property type="evidence" value="ECO:0007669"/>
    <property type="project" value="UniProtKB-UniRule"/>
</dbReference>
<keyword evidence="4 8" id="KW-0547">Nucleotide-binding</keyword>
<dbReference type="EMBL" id="CP002040">
    <property type="protein sequence ID" value="ADH66297.1"/>
    <property type="molecule type" value="Genomic_DNA"/>
</dbReference>
<dbReference type="Pfam" id="PF17764">
    <property type="entry name" value="PriA_3primeBD"/>
    <property type="match status" value="1"/>
</dbReference>
<dbReference type="GO" id="GO:0006310">
    <property type="term" value="P:DNA recombination"/>
    <property type="evidence" value="ECO:0007669"/>
    <property type="project" value="InterPro"/>
</dbReference>
<protein>
    <recommendedName>
        <fullName evidence="8">Probable replication restart protein PriA</fullName>
    </recommendedName>
    <alternativeName>
        <fullName evidence="8">Putative ATP-dependent DNA helicase PriA</fullName>
    </alternativeName>
</protein>
<feature type="binding site" evidence="8">
    <location>
        <position position="638"/>
    </location>
    <ligand>
        <name>Zn(2+)</name>
        <dbReference type="ChEBI" id="CHEBI:29105"/>
        <label>1</label>
    </ligand>
</feature>
<dbReference type="InterPro" id="IPR027417">
    <property type="entry name" value="P-loop_NTPase"/>
</dbReference>
<evidence type="ECO:0000256" key="4">
    <source>
        <dbReference type="ARBA" id="ARBA00022741"/>
    </source>
</evidence>
<dbReference type="PANTHER" id="PTHR30580:SF0">
    <property type="entry name" value="PRIMOSOMAL PROTEIN N"/>
    <property type="match status" value="1"/>
</dbReference>
<keyword evidence="2 8" id="KW-0235">DNA replication</keyword>
<comment type="cofactor">
    <cofactor evidence="8">
        <name>Zn(2+)</name>
        <dbReference type="ChEBI" id="CHEBI:29105"/>
    </cofactor>
    <text evidence="8">Binds 2 zinc ions per subunit.</text>
</comment>
<keyword evidence="11" id="KW-0347">Helicase</keyword>
<evidence type="ECO:0000256" key="1">
    <source>
        <dbReference type="ARBA" id="ARBA00022515"/>
    </source>
</evidence>
<evidence type="ECO:0000313" key="12">
    <source>
        <dbReference type="Proteomes" id="UP000002219"/>
    </source>
</evidence>
<feature type="binding site" evidence="8">
    <location>
        <position position="608"/>
    </location>
    <ligand>
        <name>Zn(2+)</name>
        <dbReference type="ChEBI" id="CHEBI:29105"/>
        <label>2</label>
    </ligand>
</feature>
<gene>
    <name evidence="8" type="primary">priA</name>
    <name evidence="11" type="ordered locus">Ndas_0853</name>
</gene>
<dbReference type="AlphaFoldDB" id="D7AZK5"/>
<feature type="compositionally biased region" description="Low complexity" evidence="9">
    <location>
        <begin position="289"/>
        <end position="310"/>
    </location>
</feature>
<dbReference type="Gene3D" id="3.40.1440.60">
    <property type="entry name" value="PriA, 3(prime) DNA-binding domain"/>
    <property type="match status" value="1"/>
</dbReference>
<keyword evidence="12" id="KW-1185">Reference proteome</keyword>
<evidence type="ECO:0000256" key="9">
    <source>
        <dbReference type="SAM" id="MobiDB-lite"/>
    </source>
</evidence>
<dbReference type="Gene3D" id="3.40.50.300">
    <property type="entry name" value="P-loop containing nucleotide triphosphate hydrolases"/>
    <property type="match status" value="1"/>
</dbReference>
<dbReference type="OrthoDB" id="3177118at2"/>
<name>D7AZK5_NOCDD</name>
<dbReference type="SUPFAM" id="SSF52540">
    <property type="entry name" value="P-loop containing nucleoside triphosphate hydrolases"/>
    <property type="match status" value="1"/>
</dbReference>
<keyword evidence="5 8" id="KW-0862">Zinc</keyword>
<dbReference type="GO" id="GO:0043138">
    <property type="term" value="F:3'-5' DNA helicase activity"/>
    <property type="evidence" value="ECO:0007669"/>
    <property type="project" value="TreeGrafter"/>
</dbReference>
<accession>D7AZK5</accession>
<keyword evidence="3 8" id="KW-0479">Metal-binding</keyword>
<dbReference type="GeneID" id="91488938"/>
<feature type="binding site" evidence="8">
    <location>
        <position position="596"/>
    </location>
    <ligand>
        <name>Zn(2+)</name>
        <dbReference type="ChEBI" id="CHEBI:29105"/>
        <label>1</label>
    </ligand>
</feature>
<keyword evidence="6 8" id="KW-0067">ATP-binding</keyword>
<feature type="binding site" evidence="8">
    <location>
        <position position="599"/>
    </location>
    <ligand>
        <name>Zn(2+)</name>
        <dbReference type="ChEBI" id="CHEBI:29105"/>
        <label>1</label>
    </ligand>
</feature>
<comment type="caution">
    <text evidence="8">As this protein does not have any detectable helicase domains, it probably does not have helicase activity.</text>
</comment>
<dbReference type="GO" id="GO:0005524">
    <property type="term" value="F:ATP binding"/>
    <property type="evidence" value="ECO:0007669"/>
    <property type="project" value="UniProtKB-UniRule"/>
</dbReference>
<reference evidence="11 12" key="1">
    <citation type="journal article" date="2010" name="Stand. Genomic Sci.">
        <title>Complete genome sequence of Nocardiopsis dassonvillei type strain (IMRU 509).</title>
        <authorList>
            <person name="Sun H."/>
            <person name="Lapidus A."/>
            <person name="Nolan M."/>
            <person name="Lucas S."/>
            <person name="Del Rio T.G."/>
            <person name="Tice H."/>
            <person name="Cheng J.F."/>
            <person name="Tapia R."/>
            <person name="Han C."/>
            <person name="Goodwin L."/>
            <person name="Pitluck S."/>
            <person name="Pagani I."/>
            <person name="Ivanova N."/>
            <person name="Mavromatis K."/>
            <person name="Mikhailova N."/>
            <person name="Pati A."/>
            <person name="Chen A."/>
            <person name="Palaniappan K."/>
            <person name="Land M."/>
            <person name="Hauser L."/>
            <person name="Chang Y.J."/>
            <person name="Jeffries C.D."/>
            <person name="Djao O.D."/>
            <person name="Rohde M."/>
            <person name="Sikorski J."/>
            <person name="Goker M."/>
            <person name="Woyke T."/>
            <person name="Bristow J."/>
            <person name="Eisen J.A."/>
            <person name="Markowitz V."/>
            <person name="Hugenholtz P."/>
            <person name="Kyrpides N.C."/>
            <person name="Klenk H.P."/>
        </authorList>
    </citation>
    <scope>NUCLEOTIDE SEQUENCE [LARGE SCALE GENOMIC DNA]</scope>
    <source>
        <strain evidence="12">ATCC 23218 / DSM 43111 / CIP 107115 / JCM 7437 / KCTC 9190 / NBRC 14626 / NCTC 10488 / NRRL B-5397 / IMRU 509</strain>
    </source>
</reference>
<sequence length="870" mass="90241">MTAQPGQPDGVLFELPEQEPEQEKATARAASRSRRPAPRRPAERLPVARVVVDTPLPHLDRYFDYRVPADMDEAAVPGCRVKVRFNNRQLGGFLAERVETSEFSGRLAYLEAVVSPEPVLTPEILGLARAVADRYAGTLSDVLRLAVPPRHARVEKEAAKAAEAAEATGADASPDAAGVSAVPEAAESGAAPETAVTSADPEMLEPGAGSGTAVIGAPPKTAGSGANSETAATATTLGTTGSGVNPEMSGTEASSEATGVSANPKTPGAAPSWEIAATGADPNGAPSVTASGEAPGTAPGGTPEAVPPGARTGPEAPSNTADTPRAPATVTGPPPATAATQDATGAATDPGPWADYPEGPSFLRALRAGQPARAVWNALPGTGWADAVAVAAVQTLAAGRGTVVVVPDGRDVRAVDHALEQRLGEGRYVALTADLGPAERYRRWLSVLRGAVRVVVGTRAAVFAPVRDLGLVVLWDDGDDVHADPHAPYPHARTVLSMRAHRAGAGALIGGHTRTTDAQLLVESGWAHPLTADRATLRRRAPVVRAAGDDRELARDEAARSARMPSVALRAAREAARTGPVLFQVPRRGYLNTLACAGCREPARCDSCRGPLAVRGSHAMPSCGWCGRVAGQWACPECGVTRMRAVVVGARRTAEELGRAFPSLTVRTSGREEVLSRVADAPSLVVATPGAEPVADNGYAAAVLLDGWALLNRMDLRASEEALRRWLNAGALVRPGGTVVVSADASLPVVQSFVRWDPAGFAERELAERRELEFPPAVAMASVTGAPEHVRELLDQIELPEGAELLGPVPVGADRAVGPDGAHPTERALLRVPRAGVGALSRSLKVAASARSARRDEHLAQVRMDPLHVV</sequence>
<dbReference type="GO" id="GO:0006302">
    <property type="term" value="P:double-strand break repair"/>
    <property type="evidence" value="ECO:0007669"/>
    <property type="project" value="InterPro"/>
</dbReference>
<keyword evidence="1 8" id="KW-0639">Primosome</keyword>
<feature type="compositionally biased region" description="Polar residues" evidence="9">
    <location>
        <begin position="251"/>
        <end position="264"/>
    </location>
</feature>
<feature type="region of interest" description="Disordered" evidence="9">
    <location>
        <begin position="159"/>
        <end position="358"/>
    </location>
</feature>
<dbReference type="GO" id="GO:0006269">
    <property type="term" value="P:DNA replication, synthesis of primer"/>
    <property type="evidence" value="ECO:0007669"/>
    <property type="project" value="UniProtKB-KW"/>
</dbReference>
<dbReference type="InterPro" id="IPR005259">
    <property type="entry name" value="PriA"/>
</dbReference>
<feature type="compositionally biased region" description="Low complexity" evidence="9">
    <location>
        <begin position="230"/>
        <end position="243"/>
    </location>
</feature>
<dbReference type="HAMAP" id="MF_00983">
    <property type="entry name" value="PriA"/>
    <property type="match status" value="1"/>
</dbReference>
<keyword evidence="11" id="KW-0378">Hydrolase</keyword>
<evidence type="ECO:0000256" key="2">
    <source>
        <dbReference type="ARBA" id="ARBA00022705"/>
    </source>
</evidence>
<dbReference type="GO" id="GO:0003677">
    <property type="term" value="F:DNA binding"/>
    <property type="evidence" value="ECO:0007669"/>
    <property type="project" value="UniProtKB-UniRule"/>
</dbReference>
<dbReference type="Proteomes" id="UP000002219">
    <property type="component" value="Chromosome 1"/>
</dbReference>
<feature type="binding site" evidence="8">
    <location>
        <position position="635"/>
    </location>
    <ligand>
        <name>Zn(2+)</name>
        <dbReference type="ChEBI" id="CHEBI:29105"/>
        <label>1</label>
    </ligand>
</feature>
<evidence type="ECO:0000259" key="10">
    <source>
        <dbReference type="Pfam" id="PF17764"/>
    </source>
</evidence>
<comment type="similarity">
    <text evidence="8">Belongs to the helicase family. PriA subfamily.</text>
</comment>
<evidence type="ECO:0000256" key="8">
    <source>
        <dbReference type="HAMAP-Rule" id="MF_00983"/>
    </source>
</evidence>
<dbReference type="PANTHER" id="PTHR30580">
    <property type="entry name" value="PRIMOSOMAL PROTEIN N"/>
    <property type="match status" value="1"/>
</dbReference>
<dbReference type="HOGENOM" id="CLU_015485_1_0_11"/>
<comment type="subunit">
    <text evidence="8">Component of the replication restart primosome.</text>
</comment>
<comment type="function">
    <text evidence="8">Initiates the restart of stalled replication forks, which reloads the replicative helicase on sites other than the origin of replication. Recognizes and binds to abandoned replication forks and remodels them to uncover a helicase loading site. Promotes assembly of the primosome at these replication forks.</text>
</comment>
<feature type="domain" description="Primosomal protein N' 3' DNA-binding" evidence="10">
    <location>
        <begin position="49"/>
        <end position="148"/>
    </location>
</feature>
<evidence type="ECO:0000256" key="5">
    <source>
        <dbReference type="ARBA" id="ARBA00022833"/>
    </source>
</evidence>
<evidence type="ECO:0000256" key="7">
    <source>
        <dbReference type="ARBA" id="ARBA00023125"/>
    </source>
</evidence>
<dbReference type="STRING" id="446468.Ndas_0853"/>
<feature type="compositionally biased region" description="Low complexity" evidence="9">
    <location>
        <begin position="323"/>
        <end position="351"/>
    </location>
</feature>
<proteinExistence type="inferred from homology"/>
<feature type="binding site" evidence="8">
    <location>
        <position position="626"/>
    </location>
    <ligand>
        <name>Zn(2+)</name>
        <dbReference type="ChEBI" id="CHEBI:29105"/>
        <label>2</label>
    </ligand>
</feature>
<keyword evidence="7 8" id="KW-0238">DNA-binding</keyword>
<evidence type="ECO:0000256" key="3">
    <source>
        <dbReference type="ARBA" id="ARBA00022723"/>
    </source>
</evidence>
<organism evidence="11 12">
    <name type="scientific">Nocardiopsis dassonvillei (strain ATCC 23218 / DSM 43111 / CIP 107115 / JCM 7437 / KCTC 9190 / NBRC 14626 / NCTC 10488 / NRRL B-5397 / IMRU 509)</name>
    <name type="common">Actinomadura dassonvillei</name>
    <dbReference type="NCBI Taxonomy" id="446468"/>
    <lineage>
        <taxon>Bacteria</taxon>
        <taxon>Bacillati</taxon>
        <taxon>Actinomycetota</taxon>
        <taxon>Actinomycetes</taxon>
        <taxon>Streptosporangiales</taxon>
        <taxon>Nocardiopsidaceae</taxon>
        <taxon>Nocardiopsis</taxon>
    </lineage>
</organism>
<dbReference type="GO" id="GO:0008270">
    <property type="term" value="F:zinc ion binding"/>
    <property type="evidence" value="ECO:0007669"/>
    <property type="project" value="UniProtKB-UniRule"/>
</dbReference>
<feature type="region of interest" description="Disordered" evidence="9">
    <location>
        <begin position="1"/>
        <end position="42"/>
    </location>
</feature>
<feature type="binding site" evidence="8">
    <location>
        <position position="623"/>
    </location>
    <ligand>
        <name>Zn(2+)</name>
        <dbReference type="ChEBI" id="CHEBI:29105"/>
        <label>2</label>
    </ligand>
</feature>
<dbReference type="GO" id="GO:0006270">
    <property type="term" value="P:DNA replication initiation"/>
    <property type="evidence" value="ECO:0007669"/>
    <property type="project" value="TreeGrafter"/>
</dbReference>
<feature type="compositionally biased region" description="Low complexity" evidence="9">
    <location>
        <begin position="161"/>
        <end position="177"/>
    </location>
</feature>
<dbReference type="RefSeq" id="WP_013151904.1">
    <property type="nucleotide sequence ID" value="NC_014210.1"/>
</dbReference>
<feature type="binding site" evidence="8">
    <location>
        <position position="605"/>
    </location>
    <ligand>
        <name>Zn(2+)</name>
        <dbReference type="ChEBI" id="CHEBI:29105"/>
        <label>2</label>
    </ligand>
</feature>
<evidence type="ECO:0000256" key="6">
    <source>
        <dbReference type="ARBA" id="ARBA00022840"/>
    </source>
</evidence>
<evidence type="ECO:0000313" key="11">
    <source>
        <dbReference type="EMBL" id="ADH66297.1"/>
    </source>
</evidence>
<dbReference type="InterPro" id="IPR042115">
    <property type="entry name" value="PriA_3primeBD_sf"/>
</dbReference>